<name>A0ABZ0TVE0_9SPHI</name>
<organism evidence="1 2">
    <name type="scientific">Mucilaginibacter sabulilitoris</name>
    <dbReference type="NCBI Taxonomy" id="1173583"/>
    <lineage>
        <taxon>Bacteria</taxon>
        <taxon>Pseudomonadati</taxon>
        <taxon>Bacteroidota</taxon>
        <taxon>Sphingobacteriia</taxon>
        <taxon>Sphingobacteriales</taxon>
        <taxon>Sphingobacteriaceae</taxon>
        <taxon>Mucilaginibacter</taxon>
    </lineage>
</organism>
<dbReference type="RefSeq" id="WP_321565136.1">
    <property type="nucleotide sequence ID" value="NZ_CP139558.1"/>
</dbReference>
<sequence length="146" mass="16524">MDLISTADQLIIFSRYIGQQVMINSLLNNEISFGTLMGVKQNGILVSIKGVNRWLPLYDDFKVCEIKLLLKPLNKLTPDIITVANSLPVQAFITPYYQQSGFDMPVFIAPGHPCNCRYVQELDLADYRSVTEIFQHNTLLHAFESA</sequence>
<reference evidence="1 2" key="1">
    <citation type="submission" date="2023-11" db="EMBL/GenBank/DDBJ databases">
        <title>Analysis of the Genomes of Mucilaginibacter gossypii cycad 4 and M. sabulilitoris SNA2: microbes with the potential for plant growth promotion.</title>
        <authorList>
            <person name="Hirsch A.M."/>
            <person name="Humm E."/>
            <person name="Rubbi M."/>
            <person name="Del Vecchio G."/>
            <person name="Ha S.M."/>
            <person name="Pellegrini M."/>
            <person name="Gunsalus R.P."/>
        </authorList>
    </citation>
    <scope>NUCLEOTIDE SEQUENCE [LARGE SCALE GENOMIC DNA]</scope>
    <source>
        <strain evidence="1 2">SNA2</strain>
    </source>
</reference>
<keyword evidence="2" id="KW-1185">Reference proteome</keyword>
<proteinExistence type="predicted"/>
<accession>A0ABZ0TVE0</accession>
<protein>
    <submittedName>
        <fullName evidence="1">Uncharacterized protein</fullName>
    </submittedName>
</protein>
<dbReference type="EMBL" id="CP139558">
    <property type="protein sequence ID" value="WPU96033.1"/>
    <property type="molecule type" value="Genomic_DNA"/>
</dbReference>
<dbReference type="Proteomes" id="UP001324380">
    <property type="component" value="Chromosome"/>
</dbReference>
<evidence type="ECO:0000313" key="2">
    <source>
        <dbReference type="Proteomes" id="UP001324380"/>
    </source>
</evidence>
<evidence type="ECO:0000313" key="1">
    <source>
        <dbReference type="EMBL" id="WPU96033.1"/>
    </source>
</evidence>
<gene>
    <name evidence="1" type="ORF">SNE25_10930</name>
</gene>